<organism evidence="2 3">
    <name type="scientific">Thlaspi arvense</name>
    <name type="common">Field penny-cress</name>
    <dbReference type="NCBI Taxonomy" id="13288"/>
    <lineage>
        <taxon>Eukaryota</taxon>
        <taxon>Viridiplantae</taxon>
        <taxon>Streptophyta</taxon>
        <taxon>Embryophyta</taxon>
        <taxon>Tracheophyta</taxon>
        <taxon>Spermatophyta</taxon>
        <taxon>Magnoliopsida</taxon>
        <taxon>eudicotyledons</taxon>
        <taxon>Gunneridae</taxon>
        <taxon>Pentapetalae</taxon>
        <taxon>rosids</taxon>
        <taxon>malvids</taxon>
        <taxon>Brassicales</taxon>
        <taxon>Brassicaceae</taxon>
        <taxon>Thlaspideae</taxon>
        <taxon>Thlaspi</taxon>
    </lineage>
</organism>
<reference evidence="2 3" key="1">
    <citation type="submission" date="2022-03" db="EMBL/GenBank/DDBJ databases">
        <authorList>
            <person name="Nunn A."/>
            <person name="Chopra R."/>
            <person name="Nunn A."/>
            <person name="Contreras Garrido A."/>
        </authorList>
    </citation>
    <scope>NUCLEOTIDE SEQUENCE [LARGE SCALE GENOMIC DNA]</scope>
</reference>
<sequence length="108" mass="11980">MAPKMCVIMIVMVLLIMESRLKACCGMKTNETNKDCIIKCDQDDYQCQTHCYNVCETPTPSALVGEEPIVPEQGKTAICYKNCSIKCGTDADCLVPCVKKCPRTTTLY</sequence>
<dbReference type="Proteomes" id="UP000836841">
    <property type="component" value="Chromosome 6"/>
</dbReference>
<dbReference type="AlphaFoldDB" id="A0AAU9STE2"/>
<feature type="chain" id="PRO_5043717744" evidence="1">
    <location>
        <begin position="24"/>
        <end position="108"/>
    </location>
</feature>
<name>A0AAU9STE2_THLAR</name>
<evidence type="ECO:0000313" key="2">
    <source>
        <dbReference type="EMBL" id="CAH2072575.1"/>
    </source>
</evidence>
<keyword evidence="1" id="KW-0732">Signal</keyword>
<feature type="signal peptide" evidence="1">
    <location>
        <begin position="1"/>
        <end position="23"/>
    </location>
</feature>
<accession>A0AAU9STE2</accession>
<gene>
    <name evidence="2" type="ORF">TAV2_LOCUS21599</name>
</gene>
<proteinExistence type="predicted"/>
<evidence type="ECO:0000313" key="3">
    <source>
        <dbReference type="Proteomes" id="UP000836841"/>
    </source>
</evidence>
<evidence type="ECO:0000256" key="1">
    <source>
        <dbReference type="SAM" id="SignalP"/>
    </source>
</evidence>
<protein>
    <submittedName>
        <fullName evidence="2">Uncharacterized protein</fullName>
    </submittedName>
</protein>
<dbReference type="EMBL" id="OU466862">
    <property type="protein sequence ID" value="CAH2072575.1"/>
    <property type="molecule type" value="Genomic_DNA"/>
</dbReference>
<keyword evidence="3" id="KW-1185">Reference proteome</keyword>